<comment type="subcellular location">
    <subcellularLocation>
        <location evidence="1">Membrane</location>
        <topology evidence="1">Multi-pass membrane protein</topology>
    </subcellularLocation>
</comment>
<evidence type="ECO:0000313" key="13">
    <source>
        <dbReference type="Proteomes" id="UP000001396"/>
    </source>
</evidence>
<protein>
    <submittedName>
        <fullName evidence="12">G-protein-coupled receptor family protein</fullName>
    </submittedName>
</protein>
<comment type="similarity">
    <text evidence="2">Belongs to the G-protein coupled receptor Fz/Smo family.</text>
</comment>
<proteinExistence type="inferred from homology"/>
<dbReference type="InterPro" id="IPR017981">
    <property type="entry name" value="GPCR_2-like_7TM"/>
</dbReference>
<keyword evidence="3 10" id="KW-0812">Transmembrane</keyword>
<keyword evidence="4" id="KW-0732">Signal</keyword>
<dbReference type="PANTHER" id="PTHR31787">
    <property type="entry name" value="G-PROTEIN-COUPLED RECEPTOR GPCR FAMILY PROTEIN"/>
    <property type="match status" value="1"/>
</dbReference>
<reference evidence="12 13" key="1">
    <citation type="journal article" date="2011" name="Genome Res.">
        <title>Phylogeny-wide analysis of social amoeba genomes highlights ancient origins for complex intercellular communication.</title>
        <authorList>
            <person name="Heidel A.J."/>
            <person name="Lawal H.M."/>
            <person name="Felder M."/>
            <person name="Schilde C."/>
            <person name="Helps N.R."/>
            <person name="Tunggal B."/>
            <person name="Rivero F."/>
            <person name="John U."/>
            <person name="Schleicher M."/>
            <person name="Eichinger L."/>
            <person name="Platzer M."/>
            <person name="Noegel A.A."/>
            <person name="Schaap P."/>
            <person name="Gloeckner G."/>
        </authorList>
    </citation>
    <scope>NUCLEOTIDE SEQUENCE [LARGE SCALE GENOMIC DNA]</scope>
    <source>
        <strain evidence="13">ATCC 26659 / Pp 5 / PN500</strain>
    </source>
</reference>
<gene>
    <name evidence="12" type="primary">fscH</name>
    <name evidence="12" type="ORF">PPL_11273</name>
</gene>
<keyword evidence="5 10" id="KW-1133">Transmembrane helix</keyword>
<keyword evidence="13" id="KW-1185">Reference proteome</keyword>
<keyword evidence="8" id="KW-0325">Glycoprotein</keyword>
<evidence type="ECO:0000256" key="5">
    <source>
        <dbReference type="ARBA" id="ARBA00022989"/>
    </source>
</evidence>
<name>D3BU13_HETP5</name>
<dbReference type="InParanoid" id="D3BU13"/>
<accession>D3BU13</accession>
<dbReference type="PANTHER" id="PTHR31787:SF3">
    <property type="entry name" value="FRIZZLED AND SMOOTHENED-LIKE PROTEIN H"/>
    <property type="match status" value="1"/>
</dbReference>
<dbReference type="Gene3D" id="1.20.1070.10">
    <property type="entry name" value="Rhodopsin 7-helix transmembrane proteins"/>
    <property type="match status" value="1"/>
</dbReference>
<dbReference type="GO" id="GO:0004888">
    <property type="term" value="F:transmembrane signaling receptor activity"/>
    <property type="evidence" value="ECO:0007669"/>
    <property type="project" value="InterPro"/>
</dbReference>
<dbReference type="RefSeq" id="XP_020427333.1">
    <property type="nucleotide sequence ID" value="XM_020582030.1"/>
</dbReference>
<feature type="transmembrane region" description="Helical" evidence="10">
    <location>
        <begin position="281"/>
        <end position="302"/>
    </location>
</feature>
<dbReference type="AlphaFoldDB" id="D3BU13"/>
<dbReference type="EMBL" id="ADBJ01000056">
    <property type="protein sequence ID" value="EFA75199.1"/>
    <property type="molecule type" value="Genomic_DNA"/>
</dbReference>
<feature type="transmembrane region" description="Helical" evidence="10">
    <location>
        <begin position="395"/>
        <end position="413"/>
    </location>
</feature>
<dbReference type="GO" id="GO:0007166">
    <property type="term" value="P:cell surface receptor signaling pathway"/>
    <property type="evidence" value="ECO:0007669"/>
    <property type="project" value="InterPro"/>
</dbReference>
<evidence type="ECO:0000256" key="7">
    <source>
        <dbReference type="ARBA" id="ARBA00023170"/>
    </source>
</evidence>
<keyword evidence="6 10" id="KW-0472">Membrane</keyword>
<feature type="domain" description="G-protein coupled receptors family 2 profile 2" evidence="11">
    <location>
        <begin position="275"/>
        <end position="462"/>
    </location>
</feature>
<evidence type="ECO:0000313" key="12">
    <source>
        <dbReference type="EMBL" id="EFA75199.1"/>
    </source>
</evidence>
<feature type="transmembrane region" description="Helical" evidence="10">
    <location>
        <begin position="40"/>
        <end position="58"/>
    </location>
</feature>
<sequence>MCDKNICGRPFPETVVAGLSTQKLTVVSNNISIIFSRMKILLLYCCLSLFYIYCWAQTDGAVDFGARCEPYNGDPVCKGALLNDGVSVYIASGWTQQTILTELKSTQFNLGLVCSNTTKEVAKLSQAFTCNQAFRPCVEMTLDGSVNGQTTVAIFQSQCYGNCMELQTSCQIAAFLDCKELYAKSTLQYYPPVSNTFPLSWYGGVNTTETCLDTSKIDNNGTVVPTKQCPGDLIYRNSTGEQRKIDEQNGYVFAGDDLKCVFPCPAPLFTDRQWKMFFDTITVTSIISFICTSTIIFTYLVLNRKYDRHAICIIFISFGLWTINLTDMMMIGGGRYNINCPEPGRGGVQSDVMCAVTGSIFQFGCVTAILWWSTMAFDLWLVLKRVRTQRSYEKYYMVILTLIAIFLTVLPAGQKKYSSTFGGLGCWIGENNYLNGVFWFPLTFCLLCGIVFIILILREVINEAQDSIEDQMGNWVRCLIRKEADPLVECSLNPIPFGGQFFFYFFVRFLGIELLIFYGINRRAKKIWMTSIFFHNRFYSITFSQSKTSMNSSTHTSQNVGSIKMNKGSRATFDEGSIEVSDVNPNNEDDSTFNKPRSETDEPAPATTAGVQDSYNNNNNNNNNSAVQDIEEGGGNYESEDSSSEYEDN</sequence>
<feature type="transmembrane region" description="Helical" evidence="10">
    <location>
        <begin position="360"/>
        <end position="383"/>
    </location>
</feature>
<dbReference type="InterPro" id="IPR050949">
    <property type="entry name" value="GPCR_Fz/Smo-like"/>
</dbReference>
<feature type="region of interest" description="Disordered" evidence="9">
    <location>
        <begin position="577"/>
        <end position="649"/>
    </location>
</feature>
<keyword evidence="7 12" id="KW-0675">Receptor</keyword>
<evidence type="ECO:0000256" key="1">
    <source>
        <dbReference type="ARBA" id="ARBA00004141"/>
    </source>
</evidence>
<evidence type="ECO:0000256" key="4">
    <source>
        <dbReference type="ARBA" id="ARBA00022729"/>
    </source>
</evidence>
<feature type="transmembrane region" description="Helical" evidence="10">
    <location>
        <begin position="309"/>
        <end position="326"/>
    </location>
</feature>
<dbReference type="PROSITE" id="PS50261">
    <property type="entry name" value="G_PROTEIN_RECEP_F2_4"/>
    <property type="match status" value="1"/>
</dbReference>
<comment type="caution">
    <text evidence="12">The sequence shown here is derived from an EMBL/GenBank/DDBJ whole genome shotgun (WGS) entry which is preliminary data.</text>
</comment>
<dbReference type="STRING" id="670386.D3BU13"/>
<evidence type="ECO:0000256" key="9">
    <source>
        <dbReference type="SAM" id="MobiDB-lite"/>
    </source>
</evidence>
<dbReference type="Proteomes" id="UP000001396">
    <property type="component" value="Unassembled WGS sequence"/>
</dbReference>
<dbReference type="GeneID" id="31366741"/>
<evidence type="ECO:0000256" key="6">
    <source>
        <dbReference type="ARBA" id="ARBA00023136"/>
    </source>
</evidence>
<evidence type="ECO:0000256" key="10">
    <source>
        <dbReference type="SAM" id="Phobius"/>
    </source>
</evidence>
<evidence type="ECO:0000259" key="11">
    <source>
        <dbReference type="PROSITE" id="PS50261"/>
    </source>
</evidence>
<feature type="transmembrane region" description="Helical" evidence="10">
    <location>
        <begin position="433"/>
        <end position="457"/>
    </location>
</feature>
<dbReference type="InterPro" id="IPR000539">
    <property type="entry name" value="Frizzled/Smoothened_7TM"/>
</dbReference>
<evidence type="ECO:0000256" key="2">
    <source>
        <dbReference type="ARBA" id="ARBA00008077"/>
    </source>
</evidence>
<dbReference type="Pfam" id="PF01534">
    <property type="entry name" value="Frizzled"/>
    <property type="match status" value="1"/>
</dbReference>
<evidence type="ECO:0000256" key="8">
    <source>
        <dbReference type="ARBA" id="ARBA00023180"/>
    </source>
</evidence>
<dbReference type="OMA" id="FALGCWI"/>
<evidence type="ECO:0000256" key="3">
    <source>
        <dbReference type="ARBA" id="ARBA00022692"/>
    </source>
</evidence>
<organism evidence="12 13">
    <name type="scientific">Heterostelium pallidum (strain ATCC 26659 / Pp 5 / PN500)</name>
    <name type="common">Cellular slime mold</name>
    <name type="synonym">Polysphondylium pallidum</name>
    <dbReference type="NCBI Taxonomy" id="670386"/>
    <lineage>
        <taxon>Eukaryota</taxon>
        <taxon>Amoebozoa</taxon>
        <taxon>Evosea</taxon>
        <taxon>Eumycetozoa</taxon>
        <taxon>Dictyostelia</taxon>
        <taxon>Acytosteliales</taxon>
        <taxon>Acytosteliaceae</taxon>
        <taxon>Heterostelium</taxon>
    </lineage>
</organism>
<dbReference type="GO" id="GO:0016020">
    <property type="term" value="C:membrane"/>
    <property type="evidence" value="ECO:0007669"/>
    <property type="project" value="UniProtKB-SubCell"/>
</dbReference>
<feature type="transmembrane region" description="Helical" evidence="10">
    <location>
        <begin position="501"/>
        <end position="520"/>
    </location>
</feature>
<feature type="compositionally biased region" description="Acidic residues" evidence="9">
    <location>
        <begin position="638"/>
        <end position="649"/>
    </location>
</feature>